<name>A0AA39HY07_9BILA</name>
<dbReference type="CDD" id="cd00091">
    <property type="entry name" value="NUC"/>
    <property type="match status" value="1"/>
</dbReference>
<keyword evidence="7 14" id="KW-0378">Hydrolase</keyword>
<dbReference type="Proteomes" id="UP001175271">
    <property type="component" value="Unassembled WGS sequence"/>
</dbReference>
<evidence type="ECO:0000256" key="14">
    <source>
        <dbReference type="RuleBase" id="RU366055"/>
    </source>
</evidence>
<dbReference type="AlphaFoldDB" id="A0AA39HY07"/>
<keyword evidence="18" id="KW-1185">Reference proteome</keyword>
<comment type="similarity">
    <text evidence="3 14">Belongs to the DNA/RNA non-specific endonuclease family.</text>
</comment>
<keyword evidence="10" id="KW-0496">Mitochondrion</keyword>
<dbReference type="InterPro" id="IPR040255">
    <property type="entry name" value="Non-specific_endonuclease"/>
</dbReference>
<dbReference type="SMART" id="SM00477">
    <property type="entry name" value="NUC"/>
    <property type="match status" value="1"/>
</dbReference>
<feature type="binding site" evidence="13">
    <location>
        <position position="177"/>
    </location>
    <ligand>
        <name>Mg(2+)</name>
        <dbReference type="ChEBI" id="CHEBI:18420"/>
        <note>catalytic</note>
    </ligand>
</feature>
<evidence type="ECO:0000256" key="1">
    <source>
        <dbReference type="ARBA" id="ARBA00001946"/>
    </source>
</evidence>
<dbReference type="InterPro" id="IPR018524">
    <property type="entry name" value="DNA/RNA_endonuclease_AS"/>
</dbReference>
<comment type="cofactor">
    <cofactor evidence="1 14">
        <name>Mg(2+)</name>
        <dbReference type="ChEBI" id="CHEBI:18420"/>
    </cofactor>
</comment>
<dbReference type="GO" id="GO:0000014">
    <property type="term" value="F:single-stranded DNA endodeoxyribonuclease activity"/>
    <property type="evidence" value="ECO:0007669"/>
    <property type="project" value="TreeGrafter"/>
</dbReference>
<gene>
    <name evidence="17" type="ORF">QR680_007220</name>
</gene>
<dbReference type="PANTHER" id="PTHR13966:SF5">
    <property type="entry name" value="ENDONUCLEASE G, MITOCHONDRIAL"/>
    <property type="match status" value="1"/>
</dbReference>
<dbReference type="InterPro" id="IPR001604">
    <property type="entry name" value="Endo_G_ENPP1-like_dom"/>
</dbReference>
<proteinExistence type="inferred from homology"/>
<dbReference type="InterPro" id="IPR044925">
    <property type="entry name" value="His-Me_finger_sf"/>
</dbReference>
<dbReference type="GO" id="GO:0005743">
    <property type="term" value="C:mitochondrial inner membrane"/>
    <property type="evidence" value="ECO:0007669"/>
    <property type="project" value="TreeGrafter"/>
</dbReference>
<keyword evidence="6 14" id="KW-0255">Endonuclease</keyword>
<dbReference type="GO" id="GO:0046872">
    <property type="term" value="F:metal ion binding"/>
    <property type="evidence" value="ECO:0007669"/>
    <property type="project" value="UniProtKB-KW"/>
</dbReference>
<keyword evidence="9" id="KW-0809">Transit peptide</keyword>
<evidence type="ECO:0000256" key="10">
    <source>
        <dbReference type="ARBA" id="ARBA00023128"/>
    </source>
</evidence>
<dbReference type="GO" id="GO:0005634">
    <property type="term" value="C:nucleus"/>
    <property type="evidence" value="ECO:0007669"/>
    <property type="project" value="TreeGrafter"/>
</dbReference>
<evidence type="ECO:0000256" key="8">
    <source>
        <dbReference type="ARBA" id="ARBA00022842"/>
    </source>
</evidence>
<dbReference type="FunFam" id="3.40.570.10:FF:000002">
    <property type="entry name" value="Endonuclease G, mitochondrial"/>
    <property type="match status" value="1"/>
</dbReference>
<feature type="domain" description="DNA/RNA non-specific endonuclease/pyrophosphatase/phosphodiesterase" evidence="16">
    <location>
        <begin position="79"/>
        <end position="290"/>
    </location>
</feature>
<dbReference type="Pfam" id="PF01223">
    <property type="entry name" value="Endonuclease_NS"/>
    <property type="match status" value="1"/>
</dbReference>
<dbReference type="EC" id="3.1.30.-" evidence="14"/>
<evidence type="ECO:0000313" key="17">
    <source>
        <dbReference type="EMBL" id="KAK0414233.1"/>
    </source>
</evidence>
<comment type="caution">
    <text evidence="17">The sequence shown here is derived from an EMBL/GenBank/DDBJ whole genome shotgun (WGS) entry which is preliminary data.</text>
</comment>
<evidence type="ECO:0000256" key="7">
    <source>
        <dbReference type="ARBA" id="ARBA00022801"/>
    </source>
</evidence>
<evidence type="ECO:0000256" key="12">
    <source>
        <dbReference type="PIRSR" id="PIRSR640255-1"/>
    </source>
</evidence>
<keyword evidence="5 13" id="KW-0479">Metal-binding</keyword>
<accession>A0AA39HY07</accession>
<comment type="subcellular location">
    <subcellularLocation>
        <location evidence="2">Mitochondrion</location>
    </subcellularLocation>
</comment>
<evidence type="ECO:0000256" key="4">
    <source>
        <dbReference type="ARBA" id="ARBA00022722"/>
    </source>
</evidence>
<keyword evidence="4 14" id="KW-0540">Nuclease</keyword>
<evidence type="ECO:0000256" key="2">
    <source>
        <dbReference type="ARBA" id="ARBA00004173"/>
    </source>
</evidence>
<evidence type="ECO:0000256" key="6">
    <source>
        <dbReference type="ARBA" id="ARBA00022759"/>
    </source>
</evidence>
<sequence length="308" mass="34792">MIGRLGRIGGAGAIAAGAFSAGSSFSDWKDSIMPYRFADATVAPARPSAVATADTPGLAPSRVSEIMRFGYPGFDNLRTFEDFVVSYDRKTRTAHWVFEHLAPERMIYDPSVDRSKCQFRPDESMHPYFRSLNEDYKGSGYDRGHLAAAGNHRKTQLSVDQTFFLSNMSPQVGRGFNRDKWNELEKRMRHHAKKNPNVYVCTGPLYLPYQESDGCKYVKYKVIGKSHVAVPTHFFKVCLIEKAPHQYHLEAYVMPNQVIPDETPLDSFMVPLDSIERAAGFLIFEKVPKNELKMINGKKAGGLWLRQV</sequence>
<keyword evidence="8" id="KW-0460">Magnesium</keyword>
<evidence type="ECO:0000259" key="15">
    <source>
        <dbReference type="SMART" id="SM00477"/>
    </source>
</evidence>
<keyword evidence="11" id="KW-1015">Disulfide bond</keyword>
<dbReference type="GO" id="GO:0006309">
    <property type="term" value="P:apoptotic DNA fragmentation"/>
    <property type="evidence" value="ECO:0007669"/>
    <property type="project" value="TreeGrafter"/>
</dbReference>
<evidence type="ECO:0000256" key="11">
    <source>
        <dbReference type="ARBA" id="ARBA00023157"/>
    </source>
</evidence>
<dbReference type="GO" id="GO:0003676">
    <property type="term" value="F:nucleic acid binding"/>
    <property type="evidence" value="ECO:0007669"/>
    <property type="project" value="InterPro"/>
</dbReference>
<reference evidence="17" key="1">
    <citation type="submission" date="2023-06" db="EMBL/GenBank/DDBJ databases">
        <title>Genomic analysis of the entomopathogenic nematode Steinernema hermaphroditum.</title>
        <authorList>
            <person name="Schwarz E.M."/>
            <person name="Heppert J.K."/>
            <person name="Baniya A."/>
            <person name="Schwartz H.T."/>
            <person name="Tan C.-H."/>
            <person name="Antoshechkin I."/>
            <person name="Sternberg P.W."/>
            <person name="Goodrich-Blair H."/>
            <person name="Dillman A.R."/>
        </authorList>
    </citation>
    <scope>NUCLEOTIDE SEQUENCE</scope>
    <source>
        <strain evidence="17">PS9179</strain>
        <tissue evidence="17">Whole animal</tissue>
    </source>
</reference>
<evidence type="ECO:0000256" key="13">
    <source>
        <dbReference type="PIRSR" id="PIRSR640255-2"/>
    </source>
</evidence>
<dbReference type="InterPro" id="IPR020821">
    <property type="entry name" value="ENPP1-3/EXOG-like_nuc-like"/>
</dbReference>
<dbReference type="SUPFAM" id="SSF54060">
    <property type="entry name" value="His-Me finger endonucleases"/>
    <property type="match status" value="1"/>
</dbReference>
<protein>
    <recommendedName>
        <fullName evidence="14">Endonuclease</fullName>
        <ecNumber evidence="14">3.1.30.-</ecNumber>
    </recommendedName>
</protein>
<dbReference type="SMART" id="SM00892">
    <property type="entry name" value="Endonuclease_NS"/>
    <property type="match status" value="1"/>
</dbReference>
<feature type="domain" description="ENPP1-3/EXOG-like endonuclease/phosphodiesterase" evidence="15">
    <location>
        <begin position="80"/>
        <end position="290"/>
    </location>
</feature>
<evidence type="ECO:0000256" key="3">
    <source>
        <dbReference type="ARBA" id="ARBA00010052"/>
    </source>
</evidence>
<feature type="active site" description="Proton acceptor" evidence="12">
    <location>
        <position position="145"/>
    </location>
</feature>
<dbReference type="PROSITE" id="PS01070">
    <property type="entry name" value="NUCLEASE_NON_SPEC"/>
    <property type="match status" value="1"/>
</dbReference>
<dbReference type="PANTHER" id="PTHR13966">
    <property type="entry name" value="ENDONUCLEASE RELATED"/>
    <property type="match status" value="1"/>
</dbReference>
<evidence type="ECO:0000313" key="18">
    <source>
        <dbReference type="Proteomes" id="UP001175271"/>
    </source>
</evidence>
<evidence type="ECO:0000256" key="5">
    <source>
        <dbReference type="ARBA" id="ARBA00022723"/>
    </source>
</evidence>
<evidence type="ECO:0000259" key="16">
    <source>
        <dbReference type="SMART" id="SM00892"/>
    </source>
</evidence>
<organism evidence="17 18">
    <name type="scientific">Steinernema hermaphroditum</name>
    <dbReference type="NCBI Taxonomy" id="289476"/>
    <lineage>
        <taxon>Eukaryota</taxon>
        <taxon>Metazoa</taxon>
        <taxon>Ecdysozoa</taxon>
        <taxon>Nematoda</taxon>
        <taxon>Chromadorea</taxon>
        <taxon>Rhabditida</taxon>
        <taxon>Tylenchina</taxon>
        <taxon>Panagrolaimomorpha</taxon>
        <taxon>Strongyloidoidea</taxon>
        <taxon>Steinernematidae</taxon>
        <taxon>Steinernema</taxon>
    </lineage>
</organism>
<dbReference type="GO" id="GO:0004521">
    <property type="term" value="F:RNA endonuclease activity"/>
    <property type="evidence" value="ECO:0007669"/>
    <property type="project" value="TreeGrafter"/>
</dbReference>
<dbReference type="InterPro" id="IPR044929">
    <property type="entry name" value="DNA/RNA_non-sp_Endonuclease_sf"/>
</dbReference>
<dbReference type="Gene3D" id="3.40.570.10">
    <property type="entry name" value="Extracellular Endonuclease, subunit A"/>
    <property type="match status" value="1"/>
</dbReference>
<evidence type="ECO:0000256" key="9">
    <source>
        <dbReference type="ARBA" id="ARBA00022946"/>
    </source>
</evidence>
<dbReference type="EMBL" id="JAUCMV010000003">
    <property type="protein sequence ID" value="KAK0414233.1"/>
    <property type="molecule type" value="Genomic_DNA"/>
</dbReference>